<dbReference type="RefSeq" id="WP_089409106.1">
    <property type="nucleotide sequence ID" value="NZ_FZOU01000005.1"/>
</dbReference>
<sequence length="357" mass="39607">MFLKGPEAHASHAVTLNRLRCATGQDGNISTDPLGFATSSVDWGRRPWTILLKEDGQPVGAVLLREVVQSRIPTGYFFASDAVGEEFVLAPAAERESIFRRCIEALVQRKPSAVIFLGTQADQSHLGWKELKYGAGKGEVRYRLPIRGTVAETLREIGTHTRKNLRYYATSALRAGMVFYPSLRPEQMQDAVASLYPKCDYSISERGLAAILNAMGRLEGGFSSGLRSATGEWLSVAMGWREGGTTNVFFLMHHTGYRKASLSTTLRSFMVTHEVERGSRELIVVGGANAVVGRGCVPDIRHDLLLGRPGWRLALTIWIGRRLSPKHRLRQFLDRLSVERQGVEIRIATRVDQRSGT</sequence>
<organism evidence="1 2">
    <name type="scientific">Granulicella rosea</name>
    <dbReference type="NCBI Taxonomy" id="474952"/>
    <lineage>
        <taxon>Bacteria</taxon>
        <taxon>Pseudomonadati</taxon>
        <taxon>Acidobacteriota</taxon>
        <taxon>Terriglobia</taxon>
        <taxon>Terriglobales</taxon>
        <taxon>Acidobacteriaceae</taxon>
        <taxon>Granulicella</taxon>
    </lineage>
</organism>
<keyword evidence="2" id="KW-1185">Reference proteome</keyword>
<proteinExistence type="predicted"/>
<protein>
    <recommendedName>
        <fullName evidence="3">Acetyltransferase (GNAT) domain-containing protein</fullName>
    </recommendedName>
</protein>
<dbReference type="EMBL" id="FZOU01000005">
    <property type="protein sequence ID" value="SNT18312.1"/>
    <property type="molecule type" value="Genomic_DNA"/>
</dbReference>
<evidence type="ECO:0000313" key="2">
    <source>
        <dbReference type="Proteomes" id="UP000198356"/>
    </source>
</evidence>
<evidence type="ECO:0000313" key="1">
    <source>
        <dbReference type="EMBL" id="SNT18312.1"/>
    </source>
</evidence>
<reference evidence="1 2" key="1">
    <citation type="submission" date="2017-06" db="EMBL/GenBank/DDBJ databases">
        <authorList>
            <person name="Kim H.J."/>
            <person name="Triplett B.A."/>
        </authorList>
    </citation>
    <scope>NUCLEOTIDE SEQUENCE [LARGE SCALE GENOMIC DNA]</scope>
    <source>
        <strain evidence="1 2">DSM 18704</strain>
    </source>
</reference>
<dbReference type="AlphaFoldDB" id="A0A239KKT4"/>
<gene>
    <name evidence="1" type="ORF">SAMN05421770_1055</name>
</gene>
<dbReference type="Proteomes" id="UP000198356">
    <property type="component" value="Unassembled WGS sequence"/>
</dbReference>
<accession>A0A239KKT4</accession>
<dbReference type="OrthoDB" id="106595at2"/>
<evidence type="ECO:0008006" key="3">
    <source>
        <dbReference type="Google" id="ProtNLM"/>
    </source>
</evidence>
<name>A0A239KKT4_9BACT</name>